<sequence>MHLFICVCVCVCVCVCTHGNQKAASL</sequence>
<accession>Q8R020</accession>
<evidence type="ECO:0000313" key="2">
    <source>
        <dbReference type="MGI" id="MGI:3782945"/>
    </source>
</evidence>
<name>Q8R020_MOUSE</name>
<proteinExistence type="evidence at transcript level"/>
<dbReference type="AGR" id="MGI:3782945"/>
<dbReference type="AlphaFoldDB" id="Q8R020"/>
<protein>
    <submittedName>
        <fullName evidence="1">OTTMUSG00000022819 protein</fullName>
    </submittedName>
</protein>
<dbReference type="MGI" id="MGI:3782945">
    <property type="gene designation" value="Gm15498"/>
</dbReference>
<organism evidence="1">
    <name type="scientific">Mus musculus</name>
    <name type="common">Mouse</name>
    <dbReference type="NCBI Taxonomy" id="10090"/>
    <lineage>
        <taxon>Eukaryota</taxon>
        <taxon>Metazoa</taxon>
        <taxon>Chordata</taxon>
        <taxon>Craniata</taxon>
        <taxon>Vertebrata</taxon>
        <taxon>Euteleostomi</taxon>
        <taxon>Mammalia</taxon>
        <taxon>Eutheria</taxon>
        <taxon>Euarchontoglires</taxon>
        <taxon>Glires</taxon>
        <taxon>Rodentia</taxon>
        <taxon>Myomorpha</taxon>
        <taxon>Muroidea</taxon>
        <taxon>Muridae</taxon>
        <taxon>Murinae</taxon>
        <taxon>Mus</taxon>
        <taxon>Mus</taxon>
    </lineage>
</organism>
<dbReference type="EMBL" id="BC028660">
    <property type="protein sequence ID" value="AAH28660.1"/>
    <property type="molecule type" value="mRNA"/>
</dbReference>
<evidence type="ECO:0000313" key="1">
    <source>
        <dbReference type="EMBL" id="AAH28660.1"/>
    </source>
</evidence>
<gene>
    <name evidence="2" type="primary">Gm15498</name>
    <name evidence="1" type="synonym">OTTMUSG00000022819</name>
</gene>
<reference evidence="1" key="1">
    <citation type="journal article" date="2004" name="Genome Res.">
        <title>The status, quality, and expansion of the NIH full-length cDNA project: the Mammalian Gene Collection (MGC).</title>
        <authorList>
            <consortium name="The MGC Project Team"/>
            <person name="Gerhard D.S."/>
            <person name="Wagner L."/>
            <person name="Feingold E.A."/>
            <person name="Shenmen C.M."/>
            <person name="Grouse L.H."/>
            <person name="Schuler G."/>
            <person name="Klein S.L."/>
            <person name="Old S."/>
            <person name="Rasooly R."/>
            <person name="Good P."/>
            <person name="Guyer M."/>
            <person name="Peck A.M."/>
            <person name="Derge J.G."/>
            <person name="Lipman D."/>
            <person name="Collins F.S."/>
            <person name="Jang W."/>
            <person name="Sherry S."/>
            <person name="Feolo M."/>
            <person name="Misquitta L."/>
            <person name="Lee E."/>
            <person name="Rotmistrovsky K."/>
            <person name="Greenhut S.F."/>
            <person name="Schaefer C.F."/>
            <person name="Buetow K."/>
            <person name="Bonner T.I."/>
            <person name="Haussler D."/>
            <person name="Kent J."/>
            <person name="Kiekhaus M."/>
            <person name="Furey T."/>
            <person name="Brent M."/>
            <person name="Prange C."/>
            <person name="Schreiber K."/>
            <person name="Shapiro N."/>
            <person name="Bhat N.K."/>
            <person name="Hopkins R.F."/>
            <person name="Hsie F."/>
            <person name="Driscoll T."/>
            <person name="Soares M.B."/>
            <person name="Casavant T.L."/>
            <person name="Scheetz T.E."/>
            <person name="Brown-stein M.J."/>
            <person name="Usdin T.B."/>
            <person name="Toshiyuki S."/>
            <person name="Carninci P."/>
            <person name="Piao Y."/>
            <person name="Dudekula D.B."/>
            <person name="Ko M.S."/>
            <person name="Kawakami K."/>
            <person name="Suzuki Y."/>
            <person name="Sugano S."/>
            <person name="Gruber C.E."/>
            <person name="Smith M.R."/>
            <person name="Simmons B."/>
            <person name="Moore T."/>
            <person name="Waterman R."/>
            <person name="Johnson S.L."/>
            <person name="Ruan Y."/>
            <person name="Wei C.L."/>
            <person name="Mathavan S."/>
            <person name="Gunaratne P.H."/>
            <person name="Wu J."/>
            <person name="Garcia A.M."/>
            <person name="Hulyk S.W."/>
            <person name="Fuh E."/>
            <person name="Yuan Y."/>
            <person name="Sneed A."/>
            <person name="Kowis C."/>
            <person name="Hodgson A."/>
            <person name="Muzny D.M."/>
            <person name="McPherson J."/>
            <person name="Gibbs R.A."/>
            <person name="Fahey J."/>
            <person name="Helton E."/>
            <person name="Ketteman M."/>
            <person name="Madan A."/>
            <person name="Rodrigues S."/>
            <person name="Sanchez A."/>
            <person name="Whiting M."/>
            <person name="Madari A."/>
            <person name="Young A.C."/>
            <person name="Wetherby K.D."/>
            <person name="Granite S.J."/>
            <person name="Kwong P.N."/>
            <person name="Brinkley C.P."/>
            <person name="Pearson R.L."/>
            <person name="Bouffard G.G."/>
            <person name="Blakesly R.W."/>
            <person name="Green E.D."/>
            <person name="Dickson M.C."/>
            <person name="Rodriguez A.C."/>
            <person name="Grimwood J."/>
            <person name="Schmutz J."/>
            <person name="Myers R.M."/>
            <person name="Butterfield Y.S."/>
            <person name="Griffith M."/>
            <person name="Griffith O.L."/>
            <person name="Krzywinski M.I."/>
            <person name="Liao N."/>
            <person name="Morin R."/>
            <person name="Morrin R."/>
            <person name="Palmquist D."/>
            <person name="Petrescu A.S."/>
            <person name="Skalska U."/>
            <person name="Smailus D.E."/>
            <person name="Stott J.M."/>
            <person name="Schnerch A."/>
            <person name="Schein J.E."/>
            <person name="Jones S.J."/>
            <person name="Holt R.A."/>
            <person name="Baross A."/>
            <person name="Marra M.A."/>
            <person name="Clifton S."/>
            <person name="Makowski K.A."/>
            <person name="Bosak S."/>
            <person name="Malek J."/>
        </authorList>
    </citation>
    <scope>NUCLEOTIDE SEQUENCE [LARGE SCALE MRNA]</scope>
    <source>
        <strain evidence="1">C57BL/6J</strain>
        <tissue evidence="1">Thymus gland</tissue>
    </source>
</reference>